<dbReference type="InterPro" id="IPR058624">
    <property type="entry name" value="MdtA-like_HH"/>
</dbReference>
<dbReference type="InterPro" id="IPR006143">
    <property type="entry name" value="RND_pump_MFP"/>
</dbReference>
<dbReference type="NCBIfam" id="TIGR01730">
    <property type="entry name" value="RND_mfp"/>
    <property type="match status" value="1"/>
</dbReference>
<feature type="domain" description="Multidrug resistance protein MdtA-like beta-barrel" evidence="7">
    <location>
        <begin position="214"/>
        <end position="303"/>
    </location>
</feature>
<dbReference type="GO" id="GO:0005886">
    <property type="term" value="C:plasma membrane"/>
    <property type="evidence" value="ECO:0007669"/>
    <property type="project" value="UniProtKB-SubCell"/>
</dbReference>
<dbReference type="Gene3D" id="1.10.287.470">
    <property type="entry name" value="Helix hairpin bin"/>
    <property type="match status" value="1"/>
</dbReference>
<dbReference type="AlphaFoldDB" id="A0A158GGC3"/>
<comment type="subcellular location">
    <subcellularLocation>
        <location evidence="1">Cell envelope</location>
    </subcellularLocation>
</comment>
<dbReference type="OrthoDB" id="9783047at2"/>
<evidence type="ECO:0000256" key="2">
    <source>
        <dbReference type="ARBA" id="ARBA00009477"/>
    </source>
</evidence>
<dbReference type="SUPFAM" id="SSF111369">
    <property type="entry name" value="HlyD-like secretion proteins"/>
    <property type="match status" value="1"/>
</dbReference>
<proteinExistence type="inferred from homology"/>
<dbReference type="Gene3D" id="2.40.420.20">
    <property type="match status" value="1"/>
</dbReference>
<evidence type="ECO:0000256" key="4">
    <source>
        <dbReference type="SAM" id="SignalP"/>
    </source>
</evidence>
<accession>A0A158GGC3</accession>
<evidence type="ECO:0000259" key="5">
    <source>
        <dbReference type="Pfam" id="PF25876"/>
    </source>
</evidence>
<dbReference type="Gene3D" id="2.40.30.170">
    <property type="match status" value="1"/>
</dbReference>
<feature type="domain" description="Multidrug resistance protein MdtA-like alpha-helical hairpin" evidence="5">
    <location>
        <begin position="105"/>
        <end position="170"/>
    </location>
</feature>
<dbReference type="GO" id="GO:0022857">
    <property type="term" value="F:transmembrane transporter activity"/>
    <property type="evidence" value="ECO:0007669"/>
    <property type="project" value="InterPro"/>
</dbReference>
<keyword evidence="4" id="KW-0732">Signal</keyword>
<protein>
    <submittedName>
        <fullName evidence="9">RND family efflux transporter MFP subunit</fullName>
    </submittedName>
</protein>
<feature type="compositionally biased region" description="Low complexity" evidence="3">
    <location>
        <begin position="381"/>
        <end position="400"/>
    </location>
</feature>
<evidence type="ECO:0000313" key="9">
    <source>
        <dbReference type="EMBL" id="SAL30679.1"/>
    </source>
</evidence>
<feature type="chain" id="PRO_5008501633" evidence="4">
    <location>
        <begin position="21"/>
        <end position="400"/>
    </location>
</feature>
<dbReference type="GO" id="GO:0046677">
    <property type="term" value="P:response to antibiotic"/>
    <property type="evidence" value="ECO:0007669"/>
    <property type="project" value="TreeGrafter"/>
</dbReference>
<gene>
    <name evidence="9" type="ORF">AWB69_02538</name>
</gene>
<sequence length="400" mass="41630">MNKLSTLRVPLLCLGVIAVAACSKSGPPPAPPPPQVGVVTVAPQSTPLTKNLVGRLSSYMSANVTARVSGVLLRRAYKEGGAVKKGQLLFEIDPTFYQTVLSNSLATLAGDEATYANDRVTAERNHKLLPVGSVSQQTVDNSDATVRTDAAKVKADQASVQSARINLGYTKVVSPIDGIASQQQVTEGAVVGSSTSDAGSSGTSLTTVDQIDSLYVNFSMSAADLVTLRQAQGLGNVALSAQDETKVQIVLPNGSAYDQPGTLDFSDVAVNSATGAVSLRALVPNPQHQLLPGMYVTLSVNLGQQHNVFLVPQQALQRDTGGAYVFVVGPDGKVQRKTVDTKDSYRNNWIVTNGLDNGDQVVVTGLQAVQVGGQAKPVPWQSPSAASNGSNAPQASADHA</sequence>
<organism evidence="9 10">
    <name type="scientific">Caballeronia udeis</name>
    <dbReference type="NCBI Taxonomy" id="1232866"/>
    <lineage>
        <taxon>Bacteria</taxon>
        <taxon>Pseudomonadati</taxon>
        <taxon>Pseudomonadota</taxon>
        <taxon>Betaproteobacteria</taxon>
        <taxon>Burkholderiales</taxon>
        <taxon>Burkholderiaceae</taxon>
        <taxon>Caballeronia</taxon>
    </lineage>
</organism>
<dbReference type="Gene3D" id="2.40.50.100">
    <property type="match status" value="1"/>
</dbReference>
<evidence type="ECO:0000259" key="8">
    <source>
        <dbReference type="Pfam" id="PF25967"/>
    </source>
</evidence>
<dbReference type="PANTHER" id="PTHR30158">
    <property type="entry name" value="ACRA/E-RELATED COMPONENT OF DRUG EFFLUX TRANSPORTER"/>
    <property type="match status" value="1"/>
</dbReference>
<name>A0A158GGC3_9BURK</name>
<dbReference type="Pfam" id="PF25876">
    <property type="entry name" value="HH_MFP_RND"/>
    <property type="match status" value="1"/>
</dbReference>
<reference evidence="9 10" key="1">
    <citation type="submission" date="2016-01" db="EMBL/GenBank/DDBJ databases">
        <authorList>
            <person name="Oliw E.H."/>
        </authorList>
    </citation>
    <scope>NUCLEOTIDE SEQUENCE [LARGE SCALE GENOMIC DNA]</scope>
    <source>
        <strain evidence="9">LMG 27134</strain>
    </source>
</reference>
<evidence type="ECO:0000256" key="3">
    <source>
        <dbReference type="SAM" id="MobiDB-lite"/>
    </source>
</evidence>
<evidence type="ECO:0000259" key="7">
    <source>
        <dbReference type="Pfam" id="PF25944"/>
    </source>
</evidence>
<evidence type="ECO:0000259" key="6">
    <source>
        <dbReference type="Pfam" id="PF25917"/>
    </source>
</evidence>
<evidence type="ECO:0000256" key="1">
    <source>
        <dbReference type="ARBA" id="ARBA00004196"/>
    </source>
</evidence>
<dbReference type="RefSeq" id="WP_062085179.1">
    <property type="nucleotide sequence ID" value="NZ_FCOK02000013.1"/>
</dbReference>
<comment type="similarity">
    <text evidence="2">Belongs to the membrane fusion protein (MFP) (TC 8.A.1) family.</text>
</comment>
<dbReference type="PANTHER" id="PTHR30158:SF3">
    <property type="entry name" value="MULTIDRUG EFFLUX PUMP SUBUNIT ACRA-RELATED"/>
    <property type="match status" value="1"/>
</dbReference>
<dbReference type="InterPro" id="IPR058627">
    <property type="entry name" value="MdtA-like_C"/>
</dbReference>
<feature type="domain" description="Multidrug resistance protein MdtA-like C-terminal permuted SH3" evidence="8">
    <location>
        <begin position="307"/>
        <end position="367"/>
    </location>
</feature>
<evidence type="ECO:0000313" key="10">
    <source>
        <dbReference type="Proteomes" id="UP000054683"/>
    </source>
</evidence>
<dbReference type="EMBL" id="FCOK02000013">
    <property type="protein sequence ID" value="SAL30679.1"/>
    <property type="molecule type" value="Genomic_DNA"/>
</dbReference>
<dbReference type="Pfam" id="PF25967">
    <property type="entry name" value="RND-MFP_C"/>
    <property type="match status" value="1"/>
</dbReference>
<dbReference type="Proteomes" id="UP000054683">
    <property type="component" value="Unassembled WGS sequence"/>
</dbReference>
<dbReference type="InterPro" id="IPR058625">
    <property type="entry name" value="MdtA-like_BSH"/>
</dbReference>
<feature type="region of interest" description="Disordered" evidence="3">
    <location>
        <begin position="374"/>
        <end position="400"/>
    </location>
</feature>
<dbReference type="Pfam" id="PF25944">
    <property type="entry name" value="Beta-barrel_RND"/>
    <property type="match status" value="1"/>
</dbReference>
<dbReference type="PROSITE" id="PS51257">
    <property type="entry name" value="PROKAR_LIPOPROTEIN"/>
    <property type="match status" value="1"/>
</dbReference>
<feature type="signal peptide" evidence="4">
    <location>
        <begin position="1"/>
        <end position="20"/>
    </location>
</feature>
<dbReference type="Pfam" id="PF25917">
    <property type="entry name" value="BSH_RND"/>
    <property type="match status" value="1"/>
</dbReference>
<dbReference type="FunFam" id="2.40.420.20:FF:000001">
    <property type="entry name" value="Efflux RND transporter periplasmic adaptor subunit"/>
    <property type="match status" value="1"/>
</dbReference>
<dbReference type="InterPro" id="IPR058626">
    <property type="entry name" value="MdtA-like_b-barrel"/>
</dbReference>
<feature type="domain" description="Multidrug resistance protein MdtA-like barrel-sandwich hybrid" evidence="6">
    <location>
        <begin position="62"/>
        <end position="196"/>
    </location>
</feature>